<sequence>MRYLLIGLIVLILCTSVVNATEGVSLKNPTYDDMMGIIVNYFPHKIKINRNMGDDPAEYAYQLQQQSNKAGFWCHAVYLRLATKWDMKLYGYTYLNVSNVRIINSFNTIDKGKVYIIPELKKEVEIKRDTALCIDGEVMGWILYMREFN</sequence>
<accession>A0A6M3K034</accession>
<dbReference type="AlphaFoldDB" id="A0A6M3K034"/>
<evidence type="ECO:0000313" key="2">
    <source>
        <dbReference type="EMBL" id="QJA75756.1"/>
    </source>
</evidence>
<dbReference type="EMBL" id="MT142183">
    <property type="protein sequence ID" value="QJA75756.1"/>
    <property type="molecule type" value="Genomic_DNA"/>
</dbReference>
<proteinExistence type="predicted"/>
<reference evidence="2" key="1">
    <citation type="submission" date="2020-03" db="EMBL/GenBank/DDBJ databases">
        <title>The deep terrestrial virosphere.</title>
        <authorList>
            <person name="Holmfeldt K."/>
            <person name="Nilsson E."/>
            <person name="Simone D."/>
            <person name="Lopez-Fernandez M."/>
            <person name="Wu X."/>
            <person name="de Brujin I."/>
            <person name="Lundin D."/>
            <person name="Andersson A."/>
            <person name="Bertilsson S."/>
            <person name="Dopson M."/>
        </authorList>
    </citation>
    <scope>NUCLEOTIDE SEQUENCE</scope>
    <source>
        <strain evidence="2">MM415A01715</strain>
        <strain evidence="1">MM415B01308</strain>
    </source>
</reference>
<gene>
    <name evidence="2" type="ORF">MM415A01715_0011</name>
    <name evidence="1" type="ORF">MM415B01308_0015</name>
</gene>
<evidence type="ECO:0000313" key="1">
    <source>
        <dbReference type="EMBL" id="QJA59337.1"/>
    </source>
</evidence>
<protein>
    <submittedName>
        <fullName evidence="2">Uncharacterized protein</fullName>
    </submittedName>
</protein>
<name>A0A6M3K034_9ZZZZ</name>
<organism evidence="2">
    <name type="scientific">viral metagenome</name>
    <dbReference type="NCBI Taxonomy" id="1070528"/>
    <lineage>
        <taxon>unclassified sequences</taxon>
        <taxon>metagenomes</taxon>
        <taxon>organismal metagenomes</taxon>
    </lineage>
</organism>
<dbReference type="EMBL" id="MT141365">
    <property type="protein sequence ID" value="QJA59337.1"/>
    <property type="molecule type" value="Genomic_DNA"/>
</dbReference>